<proteinExistence type="predicted"/>
<evidence type="ECO:0000313" key="2">
    <source>
        <dbReference type="WBParaSite" id="Hba_19142"/>
    </source>
</evidence>
<evidence type="ECO:0000313" key="1">
    <source>
        <dbReference type="Proteomes" id="UP000095283"/>
    </source>
</evidence>
<organism evidence="1 2">
    <name type="scientific">Heterorhabditis bacteriophora</name>
    <name type="common">Entomopathogenic nematode worm</name>
    <dbReference type="NCBI Taxonomy" id="37862"/>
    <lineage>
        <taxon>Eukaryota</taxon>
        <taxon>Metazoa</taxon>
        <taxon>Ecdysozoa</taxon>
        <taxon>Nematoda</taxon>
        <taxon>Chromadorea</taxon>
        <taxon>Rhabditida</taxon>
        <taxon>Rhabditina</taxon>
        <taxon>Rhabditomorpha</taxon>
        <taxon>Strongyloidea</taxon>
        <taxon>Heterorhabditidae</taxon>
        <taxon>Heterorhabditis</taxon>
    </lineage>
</organism>
<name>A0A1I7XNU3_HETBA</name>
<protein>
    <submittedName>
        <fullName evidence="2">Uncharacterized protein</fullName>
    </submittedName>
</protein>
<sequence length="66" mass="7661">MERREVYTTQQPDGTFVTTTTRTRTKYDEDLTYGCGRGQLNRQYCMGPHGILRILEIVSRNSSDED</sequence>
<reference evidence="2" key="1">
    <citation type="submission" date="2016-11" db="UniProtKB">
        <authorList>
            <consortium name="WormBaseParasite"/>
        </authorList>
    </citation>
    <scope>IDENTIFICATION</scope>
</reference>
<dbReference type="AlphaFoldDB" id="A0A1I7XNU3"/>
<accession>A0A1I7XNU3</accession>
<dbReference type="WBParaSite" id="Hba_19142">
    <property type="protein sequence ID" value="Hba_19142"/>
    <property type="gene ID" value="Hba_19142"/>
</dbReference>
<dbReference type="Proteomes" id="UP000095283">
    <property type="component" value="Unplaced"/>
</dbReference>
<keyword evidence="1" id="KW-1185">Reference proteome</keyword>